<dbReference type="Gene3D" id="1.10.287.1060">
    <property type="entry name" value="ESAT-6-like"/>
    <property type="match status" value="1"/>
</dbReference>
<dbReference type="GO" id="GO:0006487">
    <property type="term" value="P:protein N-linked glycosylation"/>
    <property type="evidence" value="ECO:0007669"/>
    <property type="project" value="TreeGrafter"/>
</dbReference>
<dbReference type="InterPro" id="IPR001452">
    <property type="entry name" value="SH3_domain"/>
</dbReference>
<evidence type="ECO:0000256" key="2">
    <source>
        <dbReference type="ARBA" id="ARBA00022676"/>
    </source>
</evidence>
<dbReference type="STRING" id="6689.A0A423U7I8"/>
<dbReference type="CDD" id="cd11300">
    <property type="entry name" value="Fut8_like"/>
    <property type="match status" value="1"/>
</dbReference>
<dbReference type="Proteomes" id="UP000283509">
    <property type="component" value="Unassembled WGS sequence"/>
</dbReference>
<dbReference type="AlphaFoldDB" id="A0A423U7I8"/>
<keyword evidence="3 5" id="KW-0808">Transferase</keyword>
<dbReference type="PANTHER" id="PTHR13132:SF29">
    <property type="entry name" value="ALPHA-(1,6)-FUCOSYLTRANSFERASE"/>
    <property type="match status" value="1"/>
</dbReference>
<feature type="domain" description="GT23" evidence="7">
    <location>
        <begin position="117"/>
        <end position="402"/>
    </location>
</feature>
<organism evidence="8 9">
    <name type="scientific">Penaeus vannamei</name>
    <name type="common">Whiteleg shrimp</name>
    <name type="synonym">Litopenaeus vannamei</name>
    <dbReference type="NCBI Taxonomy" id="6689"/>
    <lineage>
        <taxon>Eukaryota</taxon>
        <taxon>Metazoa</taxon>
        <taxon>Ecdysozoa</taxon>
        <taxon>Arthropoda</taxon>
        <taxon>Crustacea</taxon>
        <taxon>Multicrustacea</taxon>
        <taxon>Malacostraca</taxon>
        <taxon>Eumalacostraca</taxon>
        <taxon>Eucarida</taxon>
        <taxon>Decapoda</taxon>
        <taxon>Dendrobranchiata</taxon>
        <taxon>Penaeoidea</taxon>
        <taxon>Penaeidae</taxon>
        <taxon>Penaeus</taxon>
    </lineage>
</organism>
<gene>
    <name evidence="8" type="ORF">C7M84_022182</name>
</gene>
<dbReference type="InterPro" id="IPR045573">
    <property type="entry name" value="Fut8_N_cat"/>
</dbReference>
<dbReference type="InterPro" id="IPR036028">
    <property type="entry name" value="SH3-like_dom_sf"/>
</dbReference>
<reference evidence="8 9" key="1">
    <citation type="submission" date="2018-04" db="EMBL/GenBank/DDBJ databases">
        <authorList>
            <person name="Zhang X."/>
            <person name="Yuan J."/>
            <person name="Li F."/>
            <person name="Xiang J."/>
        </authorList>
    </citation>
    <scope>NUCLEOTIDE SEQUENCE [LARGE SCALE GENOMIC DNA]</scope>
    <source>
        <tissue evidence="8">Muscle</tissue>
    </source>
</reference>
<dbReference type="GO" id="GO:0046921">
    <property type="term" value="F:alpha-(1-&gt;6)-fucosyltransferase activity"/>
    <property type="evidence" value="ECO:0007669"/>
    <property type="project" value="TreeGrafter"/>
</dbReference>
<dbReference type="PROSITE" id="PS51659">
    <property type="entry name" value="GT23"/>
    <property type="match status" value="1"/>
</dbReference>
<dbReference type="EMBL" id="QCYY01000517">
    <property type="protein sequence ID" value="ROT84639.1"/>
    <property type="molecule type" value="Genomic_DNA"/>
</dbReference>
<keyword evidence="1 4" id="KW-0728">SH3 domain</keyword>
<sequence>FHSRWHGNTGEYSGRDRKCQGTEPSLEFEQMRRRVASDVAYTWQYIRYHLTHGNSSGVSLEVVLEDLDHHFRVTSHDLTQLSKVDGLQEWRKKESAALSALVQHRLRVLQNPSDCASAKKIYCDFKAGGRGIGSHLHHLSCCFLASYGTQRTLILNTDNYNGNPRGLTALFLPLSDTCTSYNRSQMVPWPGKEDSLLVKFPDWDQPHPRPSYLPRSIPKDFSERLMRLHGDPFAWWLGQFFNYTMRMNEEFREYMANLTKEIEYESPIVGIHIRRTDKLSREARYIHLEKYMERVKLFYQELALTQQLTERRVFLATDDSRVIGEFKEKYPEYKLVYNRASINSARLSERRKGPNLGFFMADVFFLSHSDYLVCGMTSNVCRLAYELMQSIHPDASTRAWSVDSPLYFDFQSPHFVRARFSHTPRRNEEMELQEGDMIKTWALHFSKHHNPKDGFLYGTNNRTQKAGLYPAYKTIDILDKADIQSFERIDEKNARR</sequence>
<name>A0A423U7I8_PENVA</name>
<proteinExistence type="inferred from homology"/>
<dbReference type="InterPro" id="IPR027350">
    <property type="entry name" value="GT23_dom"/>
</dbReference>
<dbReference type="PANTHER" id="PTHR13132">
    <property type="entry name" value="ALPHA- 1,6 -FUCOSYLTRANSFERASE"/>
    <property type="match status" value="1"/>
</dbReference>
<evidence type="ECO:0000256" key="4">
    <source>
        <dbReference type="PROSITE-ProRule" id="PRU00192"/>
    </source>
</evidence>
<feature type="domain" description="SH3" evidence="6">
    <location>
        <begin position="411"/>
        <end position="479"/>
    </location>
</feature>
<evidence type="ECO:0000256" key="1">
    <source>
        <dbReference type="ARBA" id="ARBA00022443"/>
    </source>
</evidence>
<evidence type="ECO:0000313" key="9">
    <source>
        <dbReference type="Proteomes" id="UP000283509"/>
    </source>
</evidence>
<comment type="similarity">
    <text evidence="5">Belongs to the glycosyltransferase 23 family.</text>
</comment>
<dbReference type="Pfam" id="PF19745">
    <property type="entry name" value="FUT8_N_cat"/>
    <property type="match status" value="1"/>
</dbReference>
<evidence type="ECO:0000259" key="6">
    <source>
        <dbReference type="PROSITE" id="PS50002"/>
    </source>
</evidence>
<evidence type="ECO:0000259" key="7">
    <source>
        <dbReference type="PROSITE" id="PS51659"/>
    </source>
</evidence>
<feature type="region of interest" description="Important for donor substrate binding" evidence="5">
    <location>
        <begin position="274"/>
        <end position="275"/>
    </location>
</feature>
<dbReference type="PROSITE" id="PS50002">
    <property type="entry name" value="SH3"/>
    <property type="match status" value="1"/>
</dbReference>
<feature type="non-terminal residue" evidence="8">
    <location>
        <position position="1"/>
    </location>
</feature>
<evidence type="ECO:0000313" key="8">
    <source>
        <dbReference type="EMBL" id="ROT84639.1"/>
    </source>
</evidence>
<dbReference type="OrthoDB" id="2014825at2759"/>
<keyword evidence="2 5" id="KW-0328">Glycosyltransferase</keyword>
<reference evidence="8 9" key="2">
    <citation type="submission" date="2019-01" db="EMBL/GenBank/DDBJ databases">
        <title>The decoding of complex shrimp genome reveals the adaptation for benthos swimmer, frequently molting mechanism and breeding impact on genome.</title>
        <authorList>
            <person name="Sun Y."/>
            <person name="Gao Y."/>
            <person name="Yu Y."/>
        </authorList>
    </citation>
    <scope>NUCLEOTIDE SEQUENCE [LARGE SCALE GENOMIC DNA]</scope>
    <source>
        <tissue evidence="8">Muscle</tissue>
    </source>
</reference>
<dbReference type="SUPFAM" id="SSF50044">
    <property type="entry name" value="SH3-domain"/>
    <property type="match status" value="1"/>
</dbReference>
<dbReference type="Gene3D" id="3.40.50.11350">
    <property type="match status" value="1"/>
</dbReference>
<evidence type="ECO:0000256" key="3">
    <source>
        <dbReference type="ARBA" id="ARBA00022679"/>
    </source>
</evidence>
<dbReference type="Gene3D" id="2.30.30.40">
    <property type="entry name" value="SH3 Domains"/>
    <property type="match status" value="1"/>
</dbReference>
<keyword evidence="9" id="KW-1185">Reference proteome</keyword>
<accession>A0A423U7I8</accession>
<protein>
    <submittedName>
        <fullName evidence="8">Alpha-(1,6)-fucosyltransferase</fullName>
    </submittedName>
</protein>
<comment type="caution">
    <text evidence="8">The sequence shown here is derived from an EMBL/GenBank/DDBJ whole genome shotgun (WGS) entry which is preliminary data.</text>
</comment>
<evidence type="ECO:0000256" key="5">
    <source>
        <dbReference type="PROSITE-ProRule" id="PRU00992"/>
    </source>
</evidence>